<dbReference type="Proteomes" id="UP000429232">
    <property type="component" value="Chromosome"/>
</dbReference>
<protein>
    <submittedName>
        <fullName evidence="3">SRPBCC domain-containing protein</fullName>
    </submittedName>
</protein>
<dbReference type="CDD" id="cd07814">
    <property type="entry name" value="SRPBCC_CalC_Aha1-like"/>
    <property type="match status" value="1"/>
</dbReference>
<dbReference type="InterPro" id="IPR023393">
    <property type="entry name" value="START-like_dom_sf"/>
</dbReference>
<dbReference type="AlphaFoldDB" id="A0A6I4HZ97"/>
<dbReference type="KEGG" id="mgik:GO620_014195"/>
<dbReference type="EMBL" id="CP066775">
    <property type="protein sequence ID" value="QQL49312.1"/>
    <property type="molecule type" value="Genomic_DNA"/>
</dbReference>
<dbReference type="RefSeq" id="WP_157524429.1">
    <property type="nucleotide sequence ID" value="NZ_CP066775.1"/>
</dbReference>
<evidence type="ECO:0000313" key="4">
    <source>
        <dbReference type="Proteomes" id="UP000429232"/>
    </source>
</evidence>
<sequence>MSSADFTTAFIVKQSPEEVFNAINNVRGWWTEGVTGQTENLNDEFSVRFWDVHYSNQKIVEVTPNHKVVWLVTDSKLTFIEDENEWTGSRIVFDINPHEDGTEMRFTQVGLQPYVECYDACSNAWTGYIQNSLKYLITTGIGKPTTKKELES</sequence>
<feature type="domain" description="Activator of Hsp90 ATPase homologue 1/2-like C-terminal" evidence="2">
    <location>
        <begin position="15"/>
        <end position="135"/>
    </location>
</feature>
<dbReference type="SUPFAM" id="SSF55961">
    <property type="entry name" value="Bet v1-like"/>
    <property type="match status" value="1"/>
</dbReference>
<comment type="similarity">
    <text evidence="1">Belongs to the AHA1 family.</text>
</comment>
<gene>
    <name evidence="3" type="ORF">GO620_014195</name>
</gene>
<keyword evidence="4" id="KW-1185">Reference proteome</keyword>
<name>A0A6I4HZ97_9SPHI</name>
<proteinExistence type="inferred from homology"/>
<dbReference type="InterPro" id="IPR013538">
    <property type="entry name" value="ASHA1/2-like_C"/>
</dbReference>
<organism evidence="3 4">
    <name type="scientific">Mucilaginibacter ginkgonis</name>
    <dbReference type="NCBI Taxonomy" id="2682091"/>
    <lineage>
        <taxon>Bacteria</taxon>
        <taxon>Pseudomonadati</taxon>
        <taxon>Bacteroidota</taxon>
        <taxon>Sphingobacteriia</taxon>
        <taxon>Sphingobacteriales</taxon>
        <taxon>Sphingobacteriaceae</taxon>
        <taxon>Mucilaginibacter</taxon>
    </lineage>
</organism>
<dbReference type="Pfam" id="PF08327">
    <property type="entry name" value="AHSA1"/>
    <property type="match status" value="1"/>
</dbReference>
<evidence type="ECO:0000313" key="3">
    <source>
        <dbReference type="EMBL" id="QQL49312.1"/>
    </source>
</evidence>
<accession>A0A6I4HZ97</accession>
<dbReference type="Gene3D" id="3.30.530.20">
    <property type="match status" value="1"/>
</dbReference>
<evidence type="ECO:0000259" key="2">
    <source>
        <dbReference type="Pfam" id="PF08327"/>
    </source>
</evidence>
<evidence type="ECO:0000256" key="1">
    <source>
        <dbReference type="ARBA" id="ARBA00006817"/>
    </source>
</evidence>
<reference evidence="3 4" key="1">
    <citation type="submission" date="2020-12" db="EMBL/GenBank/DDBJ databases">
        <title>HMF7856_wgs.fasta genome submission.</title>
        <authorList>
            <person name="Kang H."/>
            <person name="Kim H."/>
            <person name="Joh K."/>
        </authorList>
    </citation>
    <scope>NUCLEOTIDE SEQUENCE [LARGE SCALE GENOMIC DNA]</scope>
    <source>
        <strain evidence="3 4">HMF7856</strain>
    </source>
</reference>